<evidence type="ECO:0000256" key="2">
    <source>
        <dbReference type="ARBA" id="ARBA00011900"/>
    </source>
</evidence>
<dbReference type="SUPFAM" id="SSF53335">
    <property type="entry name" value="S-adenosyl-L-methionine-dependent methyltransferases"/>
    <property type="match status" value="1"/>
</dbReference>
<dbReference type="RefSeq" id="WP_077422603.1">
    <property type="nucleotide sequence ID" value="NZ_MLHQ01000001.1"/>
</dbReference>
<evidence type="ECO:0000313" key="11">
    <source>
        <dbReference type="Proteomes" id="UP000188602"/>
    </source>
</evidence>
<evidence type="ECO:0000259" key="9">
    <source>
        <dbReference type="Pfam" id="PF12161"/>
    </source>
</evidence>
<dbReference type="EC" id="2.1.1.72" evidence="2"/>
<dbReference type="Gene3D" id="3.40.50.150">
    <property type="entry name" value="Vaccinia Virus protein VP39"/>
    <property type="match status" value="1"/>
</dbReference>
<dbReference type="GO" id="GO:0009307">
    <property type="term" value="P:DNA restriction-modification system"/>
    <property type="evidence" value="ECO:0007669"/>
    <property type="project" value="UniProtKB-KW"/>
</dbReference>
<proteinExistence type="inferred from homology"/>
<dbReference type="PANTHER" id="PTHR42933:SF4">
    <property type="entry name" value="TYPE I RESTRICTION ENZYME ECOKI METHYLASE SUBUNIT"/>
    <property type="match status" value="1"/>
</dbReference>
<keyword evidence="3" id="KW-0489">Methyltransferase</keyword>
<dbReference type="PROSITE" id="PS00092">
    <property type="entry name" value="N6_MTASE"/>
    <property type="match status" value="1"/>
</dbReference>
<keyword evidence="5" id="KW-0949">S-adenosyl-L-methionine</keyword>
<evidence type="ECO:0000256" key="5">
    <source>
        <dbReference type="ARBA" id="ARBA00022691"/>
    </source>
</evidence>
<dbReference type="GO" id="GO:0004519">
    <property type="term" value="F:endonuclease activity"/>
    <property type="evidence" value="ECO:0007669"/>
    <property type="project" value="UniProtKB-KW"/>
</dbReference>
<keyword evidence="4" id="KW-0808">Transferase</keyword>
<gene>
    <name evidence="10" type="ORF">BKL49_00015</name>
</gene>
<name>A0A1V3JUW3_9PAST</name>
<dbReference type="InterPro" id="IPR022749">
    <property type="entry name" value="D12N6_MeTrfase_N"/>
</dbReference>
<accession>A0A1V3JUW3</accession>
<feature type="domain" description="N6 adenine-specific DNA methyltransferase N-terminal" evidence="9">
    <location>
        <begin position="3"/>
        <end position="133"/>
    </location>
</feature>
<comment type="catalytic activity">
    <reaction evidence="7">
        <text>a 2'-deoxyadenosine in DNA + S-adenosyl-L-methionine = an N(6)-methyl-2'-deoxyadenosine in DNA + S-adenosyl-L-homocysteine + H(+)</text>
        <dbReference type="Rhea" id="RHEA:15197"/>
        <dbReference type="Rhea" id="RHEA-COMP:12418"/>
        <dbReference type="Rhea" id="RHEA-COMP:12419"/>
        <dbReference type="ChEBI" id="CHEBI:15378"/>
        <dbReference type="ChEBI" id="CHEBI:57856"/>
        <dbReference type="ChEBI" id="CHEBI:59789"/>
        <dbReference type="ChEBI" id="CHEBI:90615"/>
        <dbReference type="ChEBI" id="CHEBI:90616"/>
        <dbReference type="EC" id="2.1.1.72"/>
    </reaction>
</comment>
<dbReference type="InterPro" id="IPR038333">
    <property type="entry name" value="T1MK-like_N_sf"/>
</dbReference>
<dbReference type="CDD" id="cd02440">
    <property type="entry name" value="AdoMet_MTases"/>
    <property type="match status" value="1"/>
</dbReference>
<dbReference type="Pfam" id="PF02384">
    <property type="entry name" value="N6_Mtase"/>
    <property type="match status" value="1"/>
</dbReference>
<dbReference type="EMBL" id="MLHQ01000001">
    <property type="protein sequence ID" value="OOF60118.1"/>
    <property type="molecule type" value="Genomic_DNA"/>
</dbReference>
<dbReference type="InterPro" id="IPR029063">
    <property type="entry name" value="SAM-dependent_MTases_sf"/>
</dbReference>
<dbReference type="InterPro" id="IPR003356">
    <property type="entry name" value="DNA_methylase_A-5"/>
</dbReference>
<dbReference type="GO" id="GO:0003677">
    <property type="term" value="F:DNA binding"/>
    <property type="evidence" value="ECO:0007669"/>
    <property type="project" value="InterPro"/>
</dbReference>
<comment type="similarity">
    <text evidence="1">Belongs to the N(4)/N(6)-methyltransferase family.</text>
</comment>
<comment type="caution">
    <text evidence="10">The sequence shown here is derived from an EMBL/GenBank/DDBJ whole genome shotgun (WGS) entry which is preliminary data.</text>
</comment>
<dbReference type="AlphaFoldDB" id="A0A1V3JUW3"/>
<dbReference type="InterPro" id="IPR051537">
    <property type="entry name" value="DNA_Adenine_Mtase"/>
</dbReference>
<evidence type="ECO:0000256" key="7">
    <source>
        <dbReference type="ARBA" id="ARBA00047942"/>
    </source>
</evidence>
<reference evidence="10 11" key="1">
    <citation type="submission" date="2016-10" db="EMBL/GenBank/DDBJ databases">
        <title>Rodentibacter gen. nov. and new species.</title>
        <authorList>
            <person name="Christensen H."/>
        </authorList>
    </citation>
    <scope>NUCLEOTIDE SEQUENCE [LARGE SCALE GENOMIC DNA]</scope>
    <source>
        <strain evidence="10 11">Ac151</strain>
    </source>
</reference>
<dbReference type="Pfam" id="PF12161">
    <property type="entry name" value="HsdM_N"/>
    <property type="match status" value="1"/>
</dbReference>
<dbReference type="GO" id="GO:0008170">
    <property type="term" value="F:N-methyltransferase activity"/>
    <property type="evidence" value="ECO:0007669"/>
    <property type="project" value="InterPro"/>
</dbReference>
<dbReference type="OrthoDB" id="9784823at2"/>
<keyword evidence="6" id="KW-0680">Restriction system</keyword>
<evidence type="ECO:0000256" key="6">
    <source>
        <dbReference type="ARBA" id="ARBA00022747"/>
    </source>
</evidence>
<dbReference type="PRINTS" id="PR00507">
    <property type="entry name" value="N12N6MTFRASE"/>
</dbReference>
<evidence type="ECO:0000259" key="8">
    <source>
        <dbReference type="Pfam" id="PF02384"/>
    </source>
</evidence>
<dbReference type="Proteomes" id="UP000188602">
    <property type="component" value="Unassembled WGS sequence"/>
</dbReference>
<dbReference type="PANTHER" id="PTHR42933">
    <property type="entry name" value="SLR6095 PROTEIN"/>
    <property type="match status" value="1"/>
</dbReference>
<dbReference type="InterPro" id="IPR002052">
    <property type="entry name" value="DNA_methylase_N6_adenine_CS"/>
</dbReference>
<organism evidence="10 11">
    <name type="scientific">Rodentibacter myodis</name>
    <dbReference type="NCBI Taxonomy" id="1907939"/>
    <lineage>
        <taxon>Bacteria</taxon>
        <taxon>Pseudomonadati</taxon>
        <taxon>Pseudomonadota</taxon>
        <taxon>Gammaproteobacteria</taxon>
        <taxon>Pasteurellales</taxon>
        <taxon>Pasteurellaceae</taxon>
        <taxon>Rodentibacter</taxon>
    </lineage>
</organism>
<dbReference type="GO" id="GO:0009007">
    <property type="term" value="F:site-specific DNA-methyltransferase (adenine-specific) activity"/>
    <property type="evidence" value="ECO:0007669"/>
    <property type="project" value="UniProtKB-EC"/>
</dbReference>
<dbReference type="STRING" id="1907939.BKL49_00015"/>
<feature type="domain" description="DNA methylase adenine-specific" evidence="8">
    <location>
        <begin position="143"/>
        <end position="443"/>
    </location>
</feature>
<keyword evidence="10" id="KW-0255">Endonuclease</keyword>
<evidence type="ECO:0000256" key="4">
    <source>
        <dbReference type="ARBA" id="ARBA00022679"/>
    </source>
</evidence>
<evidence type="ECO:0000313" key="10">
    <source>
        <dbReference type="EMBL" id="OOF60118.1"/>
    </source>
</evidence>
<keyword evidence="10" id="KW-0378">Hydrolase</keyword>
<keyword evidence="11" id="KW-1185">Reference proteome</keyword>
<evidence type="ECO:0000256" key="1">
    <source>
        <dbReference type="ARBA" id="ARBA00006594"/>
    </source>
</evidence>
<dbReference type="GO" id="GO:0032259">
    <property type="term" value="P:methylation"/>
    <property type="evidence" value="ECO:0007669"/>
    <property type="project" value="UniProtKB-KW"/>
</dbReference>
<evidence type="ECO:0000256" key="3">
    <source>
        <dbReference type="ARBA" id="ARBA00022603"/>
    </source>
</evidence>
<dbReference type="Gene3D" id="1.20.1260.30">
    <property type="match status" value="1"/>
</dbReference>
<keyword evidence="10" id="KW-0540">Nuclease</keyword>
<sequence length="489" mass="56149">MSLNNLVKRLQDVMRNDAGINGDAQRIEQIVWILFLKIYDAKEQEWELINDNYQSILPDALRWSNWAADNKDGKAMTGDELLNFVNNDLFPALKNLPISAHTPMNQKIIRAAFEDNNNYMKNGVLLRQVINIIDEINFEQYQERHAFGDIYENILKSLQSAGNAGEFYTPRAVTDFMVQMIAPKLGEKIADFACGTGGFLTSALKILEKQIQSVSDRTLFNNAVYGIEKKALPHLLCVTNLLLHDIDNPNVHHDNALEKNVKDYTEEEKFDVILMNPPYGGSEIEQIKMNFPSALRSSETADLFMSVIMYRLKKNGRVAIVLPDGFLFGTDNAKIAIKQKLMTEMNLHTVIRLPHSVFAPYTSITTNILFFDNTQPTTETWFYRLDMPEGYKNFSKTKPMKLEHFNEAIEWWHNRQAIEIEGFDKAKKYRYQEIADRQFNIDLCGFPHEEEVILPPDELIANYQQKRTALNANIDQILGEITAILGIKI</sequence>
<protein>
    <recommendedName>
        <fullName evidence="2">site-specific DNA-methyltransferase (adenine-specific)</fullName>
        <ecNumber evidence="2">2.1.1.72</ecNumber>
    </recommendedName>
</protein>